<evidence type="ECO:0000256" key="6">
    <source>
        <dbReference type="ARBA" id="ARBA00023163"/>
    </source>
</evidence>
<dbReference type="NCBIfam" id="TIGR02937">
    <property type="entry name" value="sigma70-ECF"/>
    <property type="match status" value="1"/>
</dbReference>
<proteinExistence type="inferred from homology"/>
<comment type="subunit">
    <text evidence="2">Interacts transiently with the RNA polymerase catalytic core formed by RpoA, RpoB, RpoC and RpoZ (2 alpha, 1 beta, 1 beta' and 1 omega subunit) to form the RNA polymerase holoenzyme that can initiate transcription.</text>
</comment>
<keyword evidence="3" id="KW-0805">Transcription regulation</keyword>
<feature type="region of interest" description="Disordered" evidence="7">
    <location>
        <begin position="1"/>
        <end position="37"/>
    </location>
</feature>
<dbReference type="InterPro" id="IPR032710">
    <property type="entry name" value="NTF2-like_dom_sf"/>
</dbReference>
<evidence type="ECO:0000259" key="10">
    <source>
        <dbReference type="Pfam" id="PF12680"/>
    </source>
</evidence>
<keyword evidence="12" id="KW-1185">Reference proteome</keyword>
<evidence type="ECO:0000256" key="4">
    <source>
        <dbReference type="ARBA" id="ARBA00023082"/>
    </source>
</evidence>
<evidence type="ECO:0000256" key="3">
    <source>
        <dbReference type="ARBA" id="ARBA00023015"/>
    </source>
</evidence>
<evidence type="ECO:0000256" key="5">
    <source>
        <dbReference type="ARBA" id="ARBA00023125"/>
    </source>
</evidence>
<name>A0A3M2L0V2_9NOCA</name>
<evidence type="ECO:0000313" key="11">
    <source>
        <dbReference type="EMBL" id="RMI31191.1"/>
    </source>
</evidence>
<protein>
    <submittedName>
        <fullName evidence="11">Sigma-70 family RNA polymerase sigma factor</fullName>
    </submittedName>
</protein>
<dbReference type="NCBIfam" id="NF006089">
    <property type="entry name" value="PRK08241.1"/>
    <property type="match status" value="1"/>
</dbReference>
<dbReference type="InterPro" id="IPR014284">
    <property type="entry name" value="RNA_pol_sigma-70_dom"/>
</dbReference>
<keyword evidence="6" id="KW-0804">Transcription</keyword>
<organism evidence="11 12">
    <name type="scientific">Nocardia stercoris</name>
    <dbReference type="NCBI Taxonomy" id="2483361"/>
    <lineage>
        <taxon>Bacteria</taxon>
        <taxon>Bacillati</taxon>
        <taxon>Actinomycetota</taxon>
        <taxon>Actinomycetes</taxon>
        <taxon>Mycobacteriales</taxon>
        <taxon>Nocardiaceae</taxon>
        <taxon>Nocardia</taxon>
    </lineage>
</organism>
<dbReference type="EMBL" id="RFFH01000007">
    <property type="protein sequence ID" value="RMI31191.1"/>
    <property type="molecule type" value="Genomic_DNA"/>
</dbReference>
<dbReference type="PANTHER" id="PTHR43133:SF65">
    <property type="entry name" value="ECF RNA POLYMERASE SIGMA FACTOR SIGG"/>
    <property type="match status" value="1"/>
</dbReference>
<evidence type="ECO:0000256" key="1">
    <source>
        <dbReference type="ARBA" id="ARBA00010641"/>
    </source>
</evidence>
<keyword evidence="4" id="KW-0731">Sigma factor</keyword>
<dbReference type="Proteomes" id="UP000279275">
    <property type="component" value="Unassembled WGS sequence"/>
</dbReference>
<dbReference type="SUPFAM" id="SSF88946">
    <property type="entry name" value="Sigma2 domain of RNA polymerase sigma factors"/>
    <property type="match status" value="1"/>
</dbReference>
<keyword evidence="5" id="KW-0238">DNA-binding</keyword>
<feature type="domain" description="RNA polymerase sigma-70 region 2" evidence="8">
    <location>
        <begin position="57"/>
        <end position="125"/>
    </location>
</feature>
<dbReference type="Pfam" id="PF08281">
    <property type="entry name" value="Sigma70_r4_2"/>
    <property type="match status" value="1"/>
</dbReference>
<feature type="compositionally biased region" description="Basic and acidic residues" evidence="7">
    <location>
        <begin position="12"/>
        <end position="23"/>
    </location>
</feature>
<dbReference type="Gene3D" id="1.10.10.10">
    <property type="entry name" value="Winged helix-like DNA-binding domain superfamily/Winged helix DNA-binding domain"/>
    <property type="match status" value="1"/>
</dbReference>
<feature type="domain" description="SnoaL-like" evidence="10">
    <location>
        <begin position="252"/>
        <end position="300"/>
    </location>
</feature>
<dbReference type="InterPro" id="IPR039425">
    <property type="entry name" value="RNA_pol_sigma-70-like"/>
</dbReference>
<dbReference type="SUPFAM" id="SSF88659">
    <property type="entry name" value="Sigma3 and sigma4 domains of RNA polymerase sigma factors"/>
    <property type="match status" value="1"/>
</dbReference>
<dbReference type="GO" id="GO:0003677">
    <property type="term" value="F:DNA binding"/>
    <property type="evidence" value="ECO:0007669"/>
    <property type="project" value="UniProtKB-KW"/>
</dbReference>
<dbReference type="InterPro" id="IPR013325">
    <property type="entry name" value="RNA_pol_sigma_r2"/>
</dbReference>
<accession>A0A3M2L0V2</accession>
<evidence type="ECO:0000259" key="8">
    <source>
        <dbReference type="Pfam" id="PF04542"/>
    </source>
</evidence>
<dbReference type="InterPro" id="IPR013249">
    <property type="entry name" value="RNA_pol_sigma70_r4_t2"/>
</dbReference>
<dbReference type="InterPro" id="IPR007627">
    <property type="entry name" value="RNA_pol_sigma70_r2"/>
</dbReference>
<evidence type="ECO:0000256" key="7">
    <source>
        <dbReference type="SAM" id="MobiDB-lite"/>
    </source>
</evidence>
<reference evidence="11 12" key="1">
    <citation type="submission" date="2018-10" db="EMBL/GenBank/DDBJ databases">
        <title>Isolation from cow dung.</title>
        <authorList>
            <person name="Ling L."/>
        </authorList>
    </citation>
    <scope>NUCLEOTIDE SEQUENCE [LARGE SCALE GENOMIC DNA]</scope>
    <source>
        <strain evidence="11 12">NEAU-LL90</strain>
    </source>
</reference>
<dbReference type="GO" id="GO:0006352">
    <property type="term" value="P:DNA-templated transcription initiation"/>
    <property type="evidence" value="ECO:0007669"/>
    <property type="project" value="InterPro"/>
</dbReference>
<dbReference type="NCBIfam" id="TIGR02960">
    <property type="entry name" value="SigX5"/>
    <property type="match status" value="1"/>
</dbReference>
<evidence type="ECO:0000259" key="9">
    <source>
        <dbReference type="Pfam" id="PF08281"/>
    </source>
</evidence>
<sequence length="375" mass="41123">MTPTADSFGRTDSARCDRREKRAGGPTNPRPEGRHTDMSELLVEHARAGSERAFEELVSPHRPELHVHCYRMLGSAEDAEDAVQETLLRAWTRIGQYAGTSTFRAWLYAVATNACLDALRRRKRRLWPTHISEAAEAGTVPPGAPTDIPWLQPYPDSLLGQACSAEDSVLARERIQLAFLTAIQQLPPRQRAVLLLCDVLSWPAKQAATALDMTPTAVYSALHRAQATLAAHIPDRADTLTSSTDTDRTTLQKLVQAWEAADMDALASLLADDARLVMPPYRTWYRGPAAIATFLASPMPDDSLARAKVGSHIRLLPTAANNQPAFGLYLRSADHTRYEPFGIGVLTLDTAGIHEIAVFMLNPALFDLFDLPAAA</sequence>
<comment type="caution">
    <text evidence="11">The sequence shown here is derived from an EMBL/GenBank/DDBJ whole genome shotgun (WGS) entry which is preliminary data.</text>
</comment>
<dbReference type="PANTHER" id="PTHR43133">
    <property type="entry name" value="RNA POLYMERASE ECF-TYPE SIGMA FACTO"/>
    <property type="match status" value="1"/>
</dbReference>
<dbReference type="InterPro" id="IPR036388">
    <property type="entry name" value="WH-like_DNA-bd_sf"/>
</dbReference>
<dbReference type="AlphaFoldDB" id="A0A3M2L0V2"/>
<dbReference type="Pfam" id="PF12680">
    <property type="entry name" value="SnoaL_2"/>
    <property type="match status" value="1"/>
</dbReference>
<dbReference type="Gene3D" id="3.10.450.50">
    <property type="match status" value="1"/>
</dbReference>
<dbReference type="Pfam" id="PF04542">
    <property type="entry name" value="Sigma70_r2"/>
    <property type="match status" value="1"/>
</dbReference>
<gene>
    <name evidence="11" type="ORF">EBN03_17560</name>
</gene>
<dbReference type="Gene3D" id="1.10.1740.10">
    <property type="match status" value="1"/>
</dbReference>
<feature type="domain" description="RNA polymerase sigma factor 70 region 4 type 2" evidence="9">
    <location>
        <begin position="177"/>
        <end position="225"/>
    </location>
</feature>
<evidence type="ECO:0000313" key="12">
    <source>
        <dbReference type="Proteomes" id="UP000279275"/>
    </source>
</evidence>
<evidence type="ECO:0000256" key="2">
    <source>
        <dbReference type="ARBA" id="ARBA00011344"/>
    </source>
</evidence>
<dbReference type="GO" id="GO:0016987">
    <property type="term" value="F:sigma factor activity"/>
    <property type="evidence" value="ECO:0007669"/>
    <property type="project" value="UniProtKB-KW"/>
</dbReference>
<comment type="similarity">
    <text evidence="1">Belongs to the sigma-70 factor family. ECF subfamily.</text>
</comment>
<dbReference type="InterPro" id="IPR014305">
    <property type="entry name" value="RNA_pol_sigma-G_actinobac"/>
</dbReference>
<dbReference type="InterPro" id="IPR013324">
    <property type="entry name" value="RNA_pol_sigma_r3/r4-like"/>
</dbReference>
<dbReference type="SUPFAM" id="SSF54427">
    <property type="entry name" value="NTF2-like"/>
    <property type="match status" value="1"/>
</dbReference>
<dbReference type="InterPro" id="IPR037401">
    <property type="entry name" value="SnoaL-like"/>
</dbReference>